<gene>
    <name evidence="2" type="ORF">LCGC14_1650450</name>
</gene>
<evidence type="ECO:0000313" key="2">
    <source>
        <dbReference type="EMBL" id="KKM19945.1"/>
    </source>
</evidence>
<accession>A0A0F9KX43</accession>
<dbReference type="EMBL" id="LAZR01013872">
    <property type="protein sequence ID" value="KKM19945.1"/>
    <property type="molecule type" value="Genomic_DNA"/>
</dbReference>
<feature type="compositionally biased region" description="Polar residues" evidence="1">
    <location>
        <begin position="1"/>
        <end position="12"/>
    </location>
</feature>
<comment type="caution">
    <text evidence="2">The sequence shown here is derived from an EMBL/GenBank/DDBJ whole genome shotgun (WGS) entry which is preliminary data.</text>
</comment>
<proteinExistence type="predicted"/>
<protein>
    <submittedName>
        <fullName evidence="2">Uncharacterized protein</fullName>
    </submittedName>
</protein>
<organism evidence="2">
    <name type="scientific">marine sediment metagenome</name>
    <dbReference type="NCBI Taxonomy" id="412755"/>
    <lineage>
        <taxon>unclassified sequences</taxon>
        <taxon>metagenomes</taxon>
        <taxon>ecological metagenomes</taxon>
    </lineage>
</organism>
<feature type="non-terminal residue" evidence="2">
    <location>
        <position position="180"/>
    </location>
</feature>
<feature type="region of interest" description="Disordered" evidence="1">
    <location>
        <begin position="1"/>
        <end position="32"/>
    </location>
</feature>
<sequence>MSDVNQEQAVEQSTETSETETEETKSFTIDDVDRRFFSPEDLTDAQKAVNQIQEHVPAKMVQWNFNPEKDEVPSGYGLAIVPISQRKLGGEGNETIGVVIAAVPDPSLIAGHEKGPEFIREVITDFFLAKVANAARPKASGASTLPFSIIDYIERRRGRESLKVFTELAPIYVKALREKG</sequence>
<reference evidence="2" key="1">
    <citation type="journal article" date="2015" name="Nature">
        <title>Complex archaea that bridge the gap between prokaryotes and eukaryotes.</title>
        <authorList>
            <person name="Spang A."/>
            <person name="Saw J.H."/>
            <person name="Jorgensen S.L."/>
            <person name="Zaremba-Niedzwiedzka K."/>
            <person name="Martijn J."/>
            <person name="Lind A.E."/>
            <person name="van Eijk R."/>
            <person name="Schleper C."/>
            <person name="Guy L."/>
            <person name="Ettema T.J."/>
        </authorList>
    </citation>
    <scope>NUCLEOTIDE SEQUENCE</scope>
</reference>
<evidence type="ECO:0000256" key="1">
    <source>
        <dbReference type="SAM" id="MobiDB-lite"/>
    </source>
</evidence>
<dbReference type="AlphaFoldDB" id="A0A0F9KX43"/>
<name>A0A0F9KX43_9ZZZZ</name>